<comment type="subcellular location">
    <subcellularLocation>
        <location evidence="1">Membrane</location>
    </subcellularLocation>
</comment>
<comment type="caution">
    <text evidence="7">The sequence shown here is derived from an EMBL/GenBank/DDBJ whole genome shotgun (WGS) entry which is preliminary data.</text>
</comment>
<dbReference type="RefSeq" id="WP_107750805.1">
    <property type="nucleotide sequence ID" value="NZ_QBKF01000002.1"/>
</dbReference>
<feature type="signal peptide" evidence="5">
    <location>
        <begin position="1"/>
        <end position="22"/>
    </location>
</feature>
<dbReference type="Pfam" id="PF13505">
    <property type="entry name" value="OMP_b-brl"/>
    <property type="match status" value="1"/>
</dbReference>
<sequence>MNRSGIAALAAALALTGSAALATGPVAPQASITTGSVIAPYSSYNWTGGYAGVRLGTPLGENNWAERSIGAESIPGNWDGTTWGLTGGYDVQSGTLVYGGALDYTGGEINASSSQSLTFGCPGGSCETYVENAMALRGRIGWAMDRTLFYATAGLATGEARANFTGGATLGSDRLNGWTAGLGVEHAVTDSFSLSAEYLFTDLGRLEIPASCGTDCYTDVSYGRIRLGANFRF</sequence>
<evidence type="ECO:0000256" key="2">
    <source>
        <dbReference type="ARBA" id="ARBA00022729"/>
    </source>
</evidence>
<dbReference type="GO" id="GO:0016020">
    <property type="term" value="C:membrane"/>
    <property type="evidence" value="ECO:0007669"/>
    <property type="project" value="UniProtKB-SubCell"/>
</dbReference>
<evidence type="ECO:0000256" key="1">
    <source>
        <dbReference type="ARBA" id="ARBA00004370"/>
    </source>
</evidence>
<gene>
    <name evidence="7" type="ORF">DDE23_04325</name>
</gene>
<evidence type="ECO:0000256" key="3">
    <source>
        <dbReference type="ARBA" id="ARBA00023136"/>
    </source>
</evidence>
<evidence type="ECO:0000256" key="5">
    <source>
        <dbReference type="SAM" id="SignalP"/>
    </source>
</evidence>
<dbReference type="InterPro" id="IPR027385">
    <property type="entry name" value="Beta-barrel_OMP"/>
</dbReference>
<dbReference type="PANTHER" id="PTHR34001">
    <property type="entry name" value="BLL7405 PROTEIN"/>
    <property type="match status" value="1"/>
</dbReference>
<dbReference type="InterPro" id="IPR051692">
    <property type="entry name" value="OMP-like"/>
</dbReference>
<keyword evidence="2 5" id="KW-0732">Signal</keyword>
<feature type="domain" description="Outer membrane protein beta-barrel" evidence="6">
    <location>
        <begin position="30"/>
        <end position="233"/>
    </location>
</feature>
<dbReference type="SUPFAM" id="SSF56925">
    <property type="entry name" value="OMPA-like"/>
    <property type="match status" value="1"/>
</dbReference>
<evidence type="ECO:0000256" key="4">
    <source>
        <dbReference type="ARBA" id="ARBA00038306"/>
    </source>
</evidence>
<name>A0A2T7UUQ1_9RHOB</name>
<dbReference type="PANTHER" id="PTHR34001:SF3">
    <property type="entry name" value="BLL7405 PROTEIN"/>
    <property type="match status" value="1"/>
</dbReference>
<keyword evidence="3" id="KW-0472">Membrane</keyword>
<evidence type="ECO:0000259" key="6">
    <source>
        <dbReference type="Pfam" id="PF13505"/>
    </source>
</evidence>
<feature type="chain" id="PRO_5015544701" description="Outer membrane protein beta-barrel domain-containing protein" evidence="5">
    <location>
        <begin position="23"/>
        <end position="233"/>
    </location>
</feature>
<dbReference type="EMBL" id="QDDR01000002">
    <property type="protein sequence ID" value="PVE48308.1"/>
    <property type="molecule type" value="Genomic_DNA"/>
</dbReference>
<protein>
    <recommendedName>
        <fullName evidence="6">Outer membrane protein beta-barrel domain-containing protein</fullName>
    </recommendedName>
</protein>
<dbReference type="AlphaFoldDB" id="A0A2T7UUQ1"/>
<reference evidence="7 8" key="1">
    <citation type="journal article" date="2011" name="Syst. Appl. Microbiol.">
        <title>Defluviimonas denitrificans gen. nov., sp. nov., and Pararhodobacter aggregans gen. nov., sp. nov., non-phototrophic Rhodobacteraceae from the biofilter of a marine aquaculture.</title>
        <authorList>
            <person name="Foesel B.U."/>
            <person name="Drake H.L."/>
            <person name="Schramm A."/>
        </authorList>
    </citation>
    <scope>NUCLEOTIDE SEQUENCE [LARGE SCALE GENOMIC DNA]</scope>
    <source>
        <strain evidence="7 8">D1-19</strain>
    </source>
</reference>
<accession>A0A2T7UUQ1</accession>
<proteinExistence type="inferred from homology"/>
<evidence type="ECO:0000313" key="7">
    <source>
        <dbReference type="EMBL" id="PVE48308.1"/>
    </source>
</evidence>
<dbReference type="Gene3D" id="2.40.160.20">
    <property type="match status" value="1"/>
</dbReference>
<comment type="similarity">
    <text evidence="4">Belongs to the Omp25/RopB family.</text>
</comment>
<evidence type="ECO:0000313" key="8">
    <source>
        <dbReference type="Proteomes" id="UP000244810"/>
    </source>
</evidence>
<dbReference type="Proteomes" id="UP000244810">
    <property type="component" value="Unassembled WGS sequence"/>
</dbReference>
<dbReference type="OrthoDB" id="268975at2"/>
<keyword evidence="8" id="KW-1185">Reference proteome</keyword>
<organism evidence="7 8">
    <name type="scientific">Pararhodobacter aggregans</name>
    <dbReference type="NCBI Taxonomy" id="404875"/>
    <lineage>
        <taxon>Bacteria</taxon>
        <taxon>Pseudomonadati</taxon>
        <taxon>Pseudomonadota</taxon>
        <taxon>Alphaproteobacteria</taxon>
        <taxon>Rhodobacterales</taxon>
        <taxon>Paracoccaceae</taxon>
        <taxon>Pararhodobacter</taxon>
    </lineage>
</organism>
<dbReference type="InterPro" id="IPR011250">
    <property type="entry name" value="OMP/PagP_B-barrel"/>
</dbReference>